<dbReference type="GO" id="GO:0008168">
    <property type="term" value="F:methyltransferase activity"/>
    <property type="evidence" value="ECO:0007669"/>
    <property type="project" value="UniProtKB-KW"/>
</dbReference>
<sequence>MSLADIITQRIQQEGPVSFSDFMEMALYYPESGYYTSTEDKIGVKGDFYTSSILTPAFGAMVGRQMEQMWDLLGREAFTIVEYGAGTGSLCHSILAYLKGNEPLYDKLEYCIIEKSPALREKQEKALPEKVKWYNSIQDVPPITGCILSNEVVDNFAVHQVVMEEELMEVFVDYEQGFVEVLKPAPKALTHYLNELKVQLPKGFRTEINLEATKWISDIAKALKKGYVITIDYGGLSSELYRESRSAGTLVCYHEHQVFDNPYQNIGEQDITTHANFSALIHWGLKAGLTCCGITSQGQFLTALGFSEYLMNNTDPGQDIIQAARKIALINHTLLIDMGSKFKVLIQGKETPEQDLTGLKRS</sequence>
<evidence type="ECO:0000313" key="4">
    <source>
        <dbReference type="Proteomes" id="UP001597641"/>
    </source>
</evidence>
<dbReference type="PANTHER" id="PTHR12049">
    <property type="entry name" value="PROTEIN ARGININE METHYLTRANSFERASE NDUFAF7, MITOCHONDRIAL"/>
    <property type="match status" value="1"/>
</dbReference>
<dbReference type="Proteomes" id="UP001597641">
    <property type="component" value="Unassembled WGS sequence"/>
</dbReference>
<evidence type="ECO:0000256" key="1">
    <source>
        <dbReference type="ARBA" id="ARBA00022603"/>
    </source>
</evidence>
<dbReference type="RefSeq" id="WP_377490888.1">
    <property type="nucleotide sequence ID" value="NZ_JBHUOX010000030.1"/>
</dbReference>
<reference evidence="4" key="1">
    <citation type="journal article" date="2019" name="Int. J. Syst. Evol. Microbiol.">
        <title>The Global Catalogue of Microorganisms (GCM) 10K type strain sequencing project: providing services to taxonomists for standard genome sequencing and annotation.</title>
        <authorList>
            <consortium name="The Broad Institute Genomics Platform"/>
            <consortium name="The Broad Institute Genome Sequencing Center for Infectious Disease"/>
            <person name="Wu L."/>
            <person name="Ma J."/>
        </authorList>
    </citation>
    <scope>NUCLEOTIDE SEQUENCE [LARGE SCALE GENOMIC DNA]</scope>
    <source>
        <strain evidence="4">KCTC 23984</strain>
    </source>
</reference>
<protein>
    <submittedName>
        <fullName evidence="3">Class I SAM-dependent methyltransferase</fullName>
    </submittedName>
</protein>
<keyword evidence="4" id="KW-1185">Reference proteome</keyword>
<proteinExistence type="predicted"/>
<accession>A0ABW6C2Y4</accession>
<keyword evidence="2" id="KW-0808">Transferase</keyword>
<dbReference type="InterPro" id="IPR003788">
    <property type="entry name" value="NDUFAF7"/>
</dbReference>
<dbReference type="Gene3D" id="3.40.50.12710">
    <property type="match status" value="1"/>
</dbReference>
<dbReference type="InterPro" id="IPR029063">
    <property type="entry name" value="SAM-dependent_MTases_sf"/>
</dbReference>
<comment type="caution">
    <text evidence="3">The sequence shown here is derived from an EMBL/GenBank/DDBJ whole genome shotgun (WGS) entry which is preliminary data.</text>
</comment>
<gene>
    <name evidence="3" type="ORF">ACFS7Z_24075</name>
</gene>
<evidence type="ECO:0000256" key="2">
    <source>
        <dbReference type="ARBA" id="ARBA00022679"/>
    </source>
</evidence>
<dbReference type="Pfam" id="PF02636">
    <property type="entry name" value="Methyltransf_28"/>
    <property type="match status" value="1"/>
</dbReference>
<organism evidence="3 4">
    <name type="scientific">Pontibacter toksunensis</name>
    <dbReference type="NCBI Taxonomy" id="1332631"/>
    <lineage>
        <taxon>Bacteria</taxon>
        <taxon>Pseudomonadati</taxon>
        <taxon>Bacteroidota</taxon>
        <taxon>Cytophagia</taxon>
        <taxon>Cytophagales</taxon>
        <taxon>Hymenobacteraceae</taxon>
        <taxon>Pontibacter</taxon>
    </lineage>
</organism>
<keyword evidence="1 3" id="KW-0489">Methyltransferase</keyword>
<dbReference type="PANTHER" id="PTHR12049:SF7">
    <property type="entry name" value="PROTEIN ARGININE METHYLTRANSFERASE NDUFAF7, MITOCHONDRIAL"/>
    <property type="match status" value="1"/>
</dbReference>
<dbReference type="SUPFAM" id="SSF53335">
    <property type="entry name" value="S-adenosyl-L-methionine-dependent methyltransferases"/>
    <property type="match status" value="1"/>
</dbReference>
<evidence type="ECO:0000313" key="3">
    <source>
        <dbReference type="EMBL" id="MFD3003457.1"/>
    </source>
</evidence>
<dbReference type="EMBL" id="JBHUOX010000030">
    <property type="protein sequence ID" value="MFD3003457.1"/>
    <property type="molecule type" value="Genomic_DNA"/>
</dbReference>
<dbReference type="GO" id="GO:0032259">
    <property type="term" value="P:methylation"/>
    <property type="evidence" value="ECO:0007669"/>
    <property type="project" value="UniProtKB-KW"/>
</dbReference>
<dbReference type="InterPro" id="IPR038375">
    <property type="entry name" value="NDUFAF7_sf"/>
</dbReference>
<name>A0ABW6C2Y4_9BACT</name>